<keyword evidence="11" id="KW-1185">Reference proteome</keyword>
<dbReference type="InterPro" id="IPR003593">
    <property type="entry name" value="AAA+_ATPase"/>
</dbReference>
<accession>A0ABX3GU46</accession>
<dbReference type="Gene3D" id="3.40.50.300">
    <property type="entry name" value="P-loop containing nucleotide triphosphate hydrolases"/>
    <property type="match status" value="1"/>
</dbReference>
<dbReference type="PROSITE" id="PS00211">
    <property type="entry name" value="ABC_TRANSPORTER_1"/>
    <property type="match status" value="1"/>
</dbReference>
<dbReference type="InterPro" id="IPR011527">
    <property type="entry name" value="ABC1_TM_dom"/>
</dbReference>
<dbReference type="SUPFAM" id="SSF90123">
    <property type="entry name" value="ABC transporter transmembrane region"/>
    <property type="match status" value="1"/>
</dbReference>
<feature type="transmembrane region" description="Helical" evidence="7">
    <location>
        <begin position="138"/>
        <end position="159"/>
    </location>
</feature>
<dbReference type="RefSeq" id="WP_076218623.1">
    <property type="nucleotide sequence ID" value="NZ_JALLFV010000004.1"/>
</dbReference>
<evidence type="ECO:0000256" key="5">
    <source>
        <dbReference type="ARBA" id="ARBA00022989"/>
    </source>
</evidence>
<dbReference type="Pfam" id="PF00664">
    <property type="entry name" value="ABC_membrane"/>
    <property type="match status" value="1"/>
</dbReference>
<organism evidence="10 11">
    <name type="scientific">Paenibacillus odorifer</name>
    <dbReference type="NCBI Taxonomy" id="189426"/>
    <lineage>
        <taxon>Bacteria</taxon>
        <taxon>Bacillati</taxon>
        <taxon>Bacillota</taxon>
        <taxon>Bacilli</taxon>
        <taxon>Bacillales</taxon>
        <taxon>Paenibacillaceae</taxon>
        <taxon>Paenibacillus</taxon>
    </lineage>
</organism>
<dbReference type="Gene3D" id="1.20.1560.10">
    <property type="entry name" value="ABC transporter type 1, transmembrane domain"/>
    <property type="match status" value="1"/>
</dbReference>
<dbReference type="GO" id="GO:0005524">
    <property type="term" value="F:ATP binding"/>
    <property type="evidence" value="ECO:0007669"/>
    <property type="project" value="UniProtKB-KW"/>
</dbReference>
<feature type="transmembrane region" description="Helical" evidence="7">
    <location>
        <begin position="165"/>
        <end position="182"/>
    </location>
</feature>
<dbReference type="Pfam" id="PF00005">
    <property type="entry name" value="ABC_tran"/>
    <property type="match status" value="1"/>
</dbReference>
<keyword evidence="3" id="KW-0547">Nucleotide-binding</keyword>
<evidence type="ECO:0000259" key="9">
    <source>
        <dbReference type="PROSITE" id="PS50929"/>
    </source>
</evidence>
<keyword evidence="6 7" id="KW-0472">Membrane</keyword>
<dbReference type="PROSITE" id="PS50929">
    <property type="entry name" value="ABC_TM1F"/>
    <property type="match status" value="1"/>
</dbReference>
<dbReference type="PROSITE" id="PS50893">
    <property type="entry name" value="ABC_TRANSPORTER_2"/>
    <property type="match status" value="1"/>
</dbReference>
<feature type="transmembrane region" description="Helical" evidence="7">
    <location>
        <begin position="62"/>
        <end position="84"/>
    </location>
</feature>
<evidence type="ECO:0000256" key="4">
    <source>
        <dbReference type="ARBA" id="ARBA00022840"/>
    </source>
</evidence>
<evidence type="ECO:0000256" key="1">
    <source>
        <dbReference type="ARBA" id="ARBA00004651"/>
    </source>
</evidence>
<dbReference type="InterPro" id="IPR017871">
    <property type="entry name" value="ABC_transporter-like_CS"/>
</dbReference>
<evidence type="ECO:0000313" key="10">
    <source>
        <dbReference type="EMBL" id="OMD34760.1"/>
    </source>
</evidence>
<reference evidence="10 11" key="1">
    <citation type="submission" date="2016-11" db="EMBL/GenBank/DDBJ databases">
        <title>Paenibacillus species isolates.</title>
        <authorList>
            <person name="Beno S.M."/>
        </authorList>
    </citation>
    <scope>NUCLEOTIDE SEQUENCE [LARGE SCALE GENOMIC DNA]</scope>
    <source>
        <strain evidence="10 11">FSL H7-0433</strain>
    </source>
</reference>
<keyword evidence="5 7" id="KW-1133">Transmembrane helix</keyword>
<protein>
    <submittedName>
        <fullName evidence="10">Sugar ABC transporter ATP-binding protein</fullName>
    </submittedName>
</protein>
<dbReference type="InterPro" id="IPR027417">
    <property type="entry name" value="P-loop_NTPase"/>
</dbReference>
<dbReference type="InterPro" id="IPR039421">
    <property type="entry name" value="Type_1_exporter"/>
</dbReference>
<comment type="caution">
    <text evidence="10">The sequence shown here is derived from an EMBL/GenBank/DDBJ whole genome shotgun (WGS) entry which is preliminary data.</text>
</comment>
<evidence type="ECO:0000256" key="2">
    <source>
        <dbReference type="ARBA" id="ARBA00022692"/>
    </source>
</evidence>
<dbReference type="CDD" id="cd18547">
    <property type="entry name" value="ABC_6TM_Tm288_like"/>
    <property type="match status" value="1"/>
</dbReference>
<dbReference type="CDD" id="cd03254">
    <property type="entry name" value="ABCC_Glucan_exporter_like"/>
    <property type="match status" value="1"/>
</dbReference>
<feature type="transmembrane region" description="Helical" evidence="7">
    <location>
        <begin position="253"/>
        <end position="275"/>
    </location>
</feature>
<gene>
    <name evidence="10" type="ORF">BSO21_10545</name>
</gene>
<keyword evidence="4 10" id="KW-0067">ATP-binding</keyword>
<evidence type="ECO:0000256" key="3">
    <source>
        <dbReference type="ARBA" id="ARBA00022741"/>
    </source>
</evidence>
<dbReference type="SMART" id="SM00382">
    <property type="entry name" value="AAA"/>
    <property type="match status" value="1"/>
</dbReference>
<feature type="transmembrane region" description="Helical" evidence="7">
    <location>
        <begin position="20"/>
        <end position="42"/>
    </location>
</feature>
<dbReference type="EMBL" id="MPVP01000048">
    <property type="protein sequence ID" value="OMD34760.1"/>
    <property type="molecule type" value="Genomic_DNA"/>
</dbReference>
<dbReference type="PANTHER" id="PTHR43394">
    <property type="entry name" value="ATP-DEPENDENT PERMEASE MDL1, MITOCHONDRIAL"/>
    <property type="match status" value="1"/>
</dbReference>
<dbReference type="Proteomes" id="UP000187158">
    <property type="component" value="Unassembled WGS sequence"/>
</dbReference>
<dbReference type="InterPro" id="IPR003439">
    <property type="entry name" value="ABC_transporter-like_ATP-bd"/>
</dbReference>
<comment type="subcellular location">
    <subcellularLocation>
        <location evidence="1">Cell membrane</location>
        <topology evidence="1">Multi-pass membrane protein</topology>
    </subcellularLocation>
</comment>
<evidence type="ECO:0000256" key="7">
    <source>
        <dbReference type="SAM" id="Phobius"/>
    </source>
</evidence>
<evidence type="ECO:0000313" key="11">
    <source>
        <dbReference type="Proteomes" id="UP000187158"/>
    </source>
</evidence>
<dbReference type="InterPro" id="IPR036640">
    <property type="entry name" value="ABC1_TM_sf"/>
</dbReference>
<dbReference type="PANTHER" id="PTHR43394:SF1">
    <property type="entry name" value="ATP-BINDING CASSETTE SUB-FAMILY B MEMBER 10, MITOCHONDRIAL"/>
    <property type="match status" value="1"/>
</dbReference>
<sequence>MNKNNIWKRLIVYTGHYKKIAIGAVICAILSVIASLIGPLLIGSAIDFMIGPGEVDFDAVLRLLLILAGVYIVGSFFGWLLTYLTNRIAYRTVYDLRRELFDKLNVLPLKFHDNHPQGDSISRFVNDMDAVSDGLLQGFSTLLTGIITIVGAIVLMLYISPLMTLVVLLSAPVTFFVARFITMRSQKMFKEQAKILGGLNGYVEEMIGGQKVVTAYHYEDRALTQFEERNETLYQTGVKSQFYGSLSNPTTRLVNNITFSVIAMIGSVMVIRGLVTVGDLSSFLIFSNLFAKPFNEITGVITQLQSATASAQRIFAILDLSPEPADATDAKIMNTSQGTITFEKVSFAYNPERPLINDFSLEVKPGTRVAIVGQTGAGKTTLVNLLMRFYDVDKGSIKIDGVDIKTITRDSLRRNFGMVLQDTWLFGGTIRENIAYGKPEATEEEVIAAAKAANAHSFIKRLPEGYDTKISGSGDNLSQGQKQLLTIARVMLVDPPMLILDEATSSIDTLTEVRIQKAFLKMIAGRTSFVIAHRLSTIRESDLILFMKDGDIVESGTHDQLLASGGYYARLYNSQFASA</sequence>
<feature type="domain" description="ABC transporter" evidence="8">
    <location>
        <begin position="340"/>
        <end position="574"/>
    </location>
</feature>
<keyword evidence="2 7" id="KW-0812">Transmembrane</keyword>
<dbReference type="SUPFAM" id="SSF52540">
    <property type="entry name" value="P-loop containing nucleoside triphosphate hydrolases"/>
    <property type="match status" value="1"/>
</dbReference>
<feature type="domain" description="ABC transmembrane type-1" evidence="9">
    <location>
        <begin position="22"/>
        <end position="306"/>
    </location>
</feature>
<evidence type="ECO:0000256" key="6">
    <source>
        <dbReference type="ARBA" id="ARBA00023136"/>
    </source>
</evidence>
<evidence type="ECO:0000259" key="8">
    <source>
        <dbReference type="PROSITE" id="PS50893"/>
    </source>
</evidence>
<name>A0ABX3GU46_9BACL</name>
<proteinExistence type="predicted"/>